<comment type="caution">
    <text evidence="3">The sequence shown here is derived from an EMBL/GenBank/DDBJ whole genome shotgun (WGS) entry which is preliminary data.</text>
</comment>
<evidence type="ECO:0000256" key="1">
    <source>
        <dbReference type="SAM" id="MobiDB-lite"/>
    </source>
</evidence>
<feature type="chain" id="PRO_5043049849" evidence="2">
    <location>
        <begin position="26"/>
        <end position="116"/>
    </location>
</feature>
<name>A0AAN7EAS7_QUERU</name>
<gene>
    <name evidence="3" type="ORF">RGQ29_002703</name>
</gene>
<feature type="compositionally biased region" description="Low complexity" evidence="1">
    <location>
        <begin position="64"/>
        <end position="73"/>
    </location>
</feature>
<feature type="signal peptide" evidence="2">
    <location>
        <begin position="1"/>
        <end position="25"/>
    </location>
</feature>
<feature type="compositionally biased region" description="Pro residues" evidence="1">
    <location>
        <begin position="103"/>
        <end position="116"/>
    </location>
</feature>
<accession>A0AAN7EAS7</accession>
<sequence>MSFVATATSFIVFVTLISLLPEALGRRFLPLPPSPNTGCGIHHQEFRKPYDCGTNHFPPPPPASGFTSNSSSSLPPPPPSESKSALPTPSYDESTSSSSSSSSPPPPPPPPPSPGQ</sequence>
<keyword evidence="2" id="KW-0732">Signal</keyword>
<dbReference type="AlphaFoldDB" id="A0AAN7EAS7"/>
<reference evidence="3 4" key="1">
    <citation type="journal article" date="2023" name="G3 (Bethesda)">
        <title>A haplotype-resolved chromosome-scale genome for Quercus rubra L. provides insights into the genetics of adaptive traits for red oak species.</title>
        <authorList>
            <person name="Kapoor B."/>
            <person name="Jenkins J."/>
            <person name="Schmutz J."/>
            <person name="Zhebentyayeva T."/>
            <person name="Kuelheim C."/>
            <person name="Coggeshall M."/>
            <person name="Heim C."/>
            <person name="Lasky J.R."/>
            <person name="Leites L."/>
            <person name="Islam-Faridi N."/>
            <person name="Romero-Severson J."/>
            <person name="DeLeo V.L."/>
            <person name="Lucas S.M."/>
            <person name="Lazic D."/>
            <person name="Gailing O."/>
            <person name="Carlson J."/>
            <person name="Staton M."/>
        </authorList>
    </citation>
    <scope>NUCLEOTIDE SEQUENCE [LARGE SCALE GENOMIC DNA]</scope>
    <source>
        <strain evidence="3">Pseudo-F2</strain>
    </source>
</reference>
<dbReference type="EMBL" id="JAXUIC010000010">
    <property type="protein sequence ID" value="KAK4566536.1"/>
    <property type="molecule type" value="Genomic_DNA"/>
</dbReference>
<evidence type="ECO:0000313" key="3">
    <source>
        <dbReference type="EMBL" id="KAK4566536.1"/>
    </source>
</evidence>
<protein>
    <submittedName>
        <fullName evidence="3">Uncharacterized protein</fullName>
    </submittedName>
</protein>
<dbReference type="Proteomes" id="UP001324115">
    <property type="component" value="Unassembled WGS sequence"/>
</dbReference>
<keyword evidence="4" id="KW-1185">Reference proteome</keyword>
<proteinExistence type="predicted"/>
<evidence type="ECO:0000256" key="2">
    <source>
        <dbReference type="SAM" id="SignalP"/>
    </source>
</evidence>
<organism evidence="3 4">
    <name type="scientific">Quercus rubra</name>
    <name type="common">Northern red oak</name>
    <name type="synonym">Quercus borealis</name>
    <dbReference type="NCBI Taxonomy" id="3512"/>
    <lineage>
        <taxon>Eukaryota</taxon>
        <taxon>Viridiplantae</taxon>
        <taxon>Streptophyta</taxon>
        <taxon>Embryophyta</taxon>
        <taxon>Tracheophyta</taxon>
        <taxon>Spermatophyta</taxon>
        <taxon>Magnoliopsida</taxon>
        <taxon>eudicotyledons</taxon>
        <taxon>Gunneridae</taxon>
        <taxon>Pentapetalae</taxon>
        <taxon>rosids</taxon>
        <taxon>fabids</taxon>
        <taxon>Fagales</taxon>
        <taxon>Fagaceae</taxon>
        <taxon>Quercus</taxon>
    </lineage>
</organism>
<evidence type="ECO:0000313" key="4">
    <source>
        <dbReference type="Proteomes" id="UP001324115"/>
    </source>
</evidence>
<feature type="region of interest" description="Disordered" evidence="1">
    <location>
        <begin position="40"/>
        <end position="116"/>
    </location>
</feature>